<organism evidence="2 3">
    <name type="scientific">Crystallibacter crystallopoietes</name>
    <dbReference type="NCBI Taxonomy" id="37928"/>
    <lineage>
        <taxon>Bacteria</taxon>
        <taxon>Bacillati</taxon>
        <taxon>Actinomycetota</taxon>
        <taxon>Actinomycetes</taxon>
        <taxon>Micrococcales</taxon>
        <taxon>Micrococcaceae</taxon>
        <taxon>Crystallibacter</taxon>
    </lineage>
</organism>
<keyword evidence="3" id="KW-1185">Reference proteome</keyword>
<feature type="domain" description="DUF1990" evidence="1">
    <location>
        <begin position="15"/>
        <end position="171"/>
    </location>
</feature>
<gene>
    <name evidence="2" type="ORF">SAMN04489742_1784</name>
</gene>
<dbReference type="Proteomes" id="UP000181917">
    <property type="component" value="Unassembled WGS sequence"/>
</dbReference>
<dbReference type="STRING" id="37928.SAMN04489742_1784"/>
<name>A0A1H1C7L9_9MICC</name>
<accession>A0A1H1C7L9</accession>
<dbReference type="KEGG" id="acry:AC20117_08445"/>
<protein>
    <submittedName>
        <fullName evidence="2">Uncharacterized protein, UPF0548 family</fullName>
    </submittedName>
</protein>
<evidence type="ECO:0000259" key="1">
    <source>
        <dbReference type="Pfam" id="PF09348"/>
    </source>
</evidence>
<dbReference type="AlphaFoldDB" id="A0A1H1C7L9"/>
<dbReference type="PIRSF" id="PIRSF010260">
    <property type="entry name" value="UCP010260"/>
    <property type="match status" value="1"/>
</dbReference>
<reference evidence="2 3" key="1">
    <citation type="submission" date="2016-10" db="EMBL/GenBank/DDBJ databases">
        <authorList>
            <person name="de Groot N.N."/>
        </authorList>
    </citation>
    <scope>NUCLEOTIDE SEQUENCE [LARGE SCALE GENOMIC DNA]</scope>
    <source>
        <strain evidence="2 3">DSM 20117</strain>
    </source>
</reference>
<dbReference type="EMBL" id="FNKH01000002">
    <property type="protein sequence ID" value="SDQ60183.1"/>
    <property type="molecule type" value="Genomic_DNA"/>
</dbReference>
<dbReference type="InterPro" id="IPR018960">
    <property type="entry name" value="DUF1990"/>
</dbReference>
<evidence type="ECO:0000313" key="2">
    <source>
        <dbReference type="EMBL" id="SDQ60183.1"/>
    </source>
</evidence>
<dbReference type="Pfam" id="PF09348">
    <property type="entry name" value="DUF1990"/>
    <property type="match status" value="1"/>
</dbReference>
<proteinExistence type="predicted"/>
<dbReference type="PANTHER" id="PTHR34202:SF1">
    <property type="entry name" value="UPF0548 PROTEIN"/>
    <property type="match status" value="1"/>
</dbReference>
<dbReference type="PANTHER" id="PTHR34202">
    <property type="entry name" value="UPF0548 PROTEIN"/>
    <property type="match status" value="1"/>
</dbReference>
<dbReference type="InterPro" id="IPR014457">
    <property type="entry name" value="UCP010260"/>
</dbReference>
<dbReference type="RefSeq" id="WP_074700109.1">
    <property type="nucleotide sequence ID" value="NZ_CP018863.1"/>
</dbReference>
<sequence length="183" mass="19983">MTMKGDSFDVDAELTYLEHGWTQSSREPGGYRIARHRVVVGAGQDAFSRLTEGILGWELHRLAGLSVRAQAPRAAEGVHVVPGFGFGRLRLAAPCRVVWVEEGTTRAGFGYGTLPGHPETGEESFVAVLEPDGQVYFELFAFSRHSNWFYKLGGSVASACQRLVTRRYLAAARKLASGIPKDA</sequence>
<evidence type="ECO:0000313" key="3">
    <source>
        <dbReference type="Proteomes" id="UP000181917"/>
    </source>
</evidence>